<dbReference type="Proteomes" id="UP000615446">
    <property type="component" value="Unassembled WGS sequence"/>
</dbReference>
<dbReference type="AlphaFoldDB" id="A0A8H3M173"/>
<sequence length="100" mass="11906">MKLLVKEIQILVPTKDSTPIFWQCFNHNTLKDNKRNQDRKRHVLLIIADDFTYKELQVNLGLQQFELFFSTKEHVNMSSYKTDVTSELPVLYLQDYKKAL</sequence>
<name>A0A8H3M173_9GLOM</name>
<proteinExistence type="predicted"/>
<protein>
    <submittedName>
        <fullName evidence="1">Uncharacterized protein</fullName>
    </submittedName>
</protein>
<evidence type="ECO:0000313" key="1">
    <source>
        <dbReference type="EMBL" id="GES95775.1"/>
    </source>
</evidence>
<dbReference type="EMBL" id="BLAL01000244">
    <property type="protein sequence ID" value="GES95775.1"/>
    <property type="molecule type" value="Genomic_DNA"/>
</dbReference>
<accession>A0A8H3M173</accession>
<organism evidence="1 2">
    <name type="scientific">Rhizophagus clarus</name>
    <dbReference type="NCBI Taxonomy" id="94130"/>
    <lineage>
        <taxon>Eukaryota</taxon>
        <taxon>Fungi</taxon>
        <taxon>Fungi incertae sedis</taxon>
        <taxon>Mucoromycota</taxon>
        <taxon>Glomeromycotina</taxon>
        <taxon>Glomeromycetes</taxon>
        <taxon>Glomerales</taxon>
        <taxon>Glomeraceae</taxon>
        <taxon>Rhizophagus</taxon>
    </lineage>
</organism>
<evidence type="ECO:0000313" key="2">
    <source>
        <dbReference type="Proteomes" id="UP000615446"/>
    </source>
</evidence>
<dbReference type="OrthoDB" id="2446391at2759"/>
<gene>
    <name evidence="1" type="ORF">RCL2_002243600</name>
</gene>
<comment type="caution">
    <text evidence="1">The sequence shown here is derived from an EMBL/GenBank/DDBJ whole genome shotgun (WGS) entry which is preliminary data.</text>
</comment>
<reference evidence="1" key="1">
    <citation type="submission" date="2019-10" db="EMBL/GenBank/DDBJ databases">
        <title>Conservation and host-specific expression of non-tandemly repeated heterogenous ribosome RNA gene in arbuscular mycorrhizal fungi.</title>
        <authorList>
            <person name="Maeda T."/>
            <person name="Kobayashi Y."/>
            <person name="Nakagawa T."/>
            <person name="Ezawa T."/>
            <person name="Yamaguchi K."/>
            <person name="Bino T."/>
            <person name="Nishimoto Y."/>
            <person name="Shigenobu S."/>
            <person name="Kawaguchi M."/>
        </authorList>
    </citation>
    <scope>NUCLEOTIDE SEQUENCE</scope>
    <source>
        <strain evidence="1">HR1</strain>
    </source>
</reference>